<feature type="transmembrane region" description="Helical" evidence="8">
    <location>
        <begin position="26"/>
        <end position="45"/>
    </location>
</feature>
<dbReference type="RefSeq" id="WP_257715841.1">
    <property type="nucleotide sequence ID" value="NZ_JANJOU010000006.1"/>
</dbReference>
<evidence type="ECO:0000256" key="8">
    <source>
        <dbReference type="SAM" id="Phobius"/>
    </source>
</evidence>
<feature type="transmembrane region" description="Helical" evidence="8">
    <location>
        <begin position="189"/>
        <end position="212"/>
    </location>
</feature>
<dbReference type="Pfam" id="PF08448">
    <property type="entry name" value="PAS_4"/>
    <property type="match status" value="1"/>
</dbReference>
<dbReference type="NCBIfam" id="TIGR00229">
    <property type="entry name" value="sensory_box"/>
    <property type="match status" value="1"/>
</dbReference>
<evidence type="ECO:0000259" key="10">
    <source>
        <dbReference type="PROSITE" id="PS50110"/>
    </source>
</evidence>
<comment type="caution">
    <text evidence="6">Lacks conserved residue(s) required for the propagation of feature annotation.</text>
</comment>
<keyword evidence="8" id="KW-1133">Transmembrane helix</keyword>
<dbReference type="PRINTS" id="PR00344">
    <property type="entry name" value="BCTRLSENSOR"/>
</dbReference>
<dbReference type="InterPro" id="IPR005467">
    <property type="entry name" value="His_kinase_dom"/>
</dbReference>
<evidence type="ECO:0000259" key="11">
    <source>
        <dbReference type="PROSITE" id="PS50112"/>
    </source>
</evidence>
<dbReference type="InterPro" id="IPR000700">
    <property type="entry name" value="PAS-assoc_C"/>
</dbReference>
<dbReference type="SUPFAM" id="SSF55874">
    <property type="entry name" value="ATPase domain of HSP90 chaperone/DNA topoisomerase II/histidine kinase"/>
    <property type="match status" value="1"/>
</dbReference>
<keyword evidence="5" id="KW-0418">Kinase</keyword>
<dbReference type="PROSITE" id="PS50113">
    <property type="entry name" value="PAC"/>
    <property type="match status" value="2"/>
</dbReference>
<dbReference type="EC" id="2.7.13.3" evidence="2"/>
<dbReference type="Gene3D" id="3.30.450.20">
    <property type="entry name" value="PAS domain"/>
    <property type="match status" value="2"/>
</dbReference>
<dbReference type="InterPro" id="IPR013656">
    <property type="entry name" value="PAS_4"/>
</dbReference>
<dbReference type="SMART" id="SM00387">
    <property type="entry name" value="HATPase_c"/>
    <property type="match status" value="1"/>
</dbReference>
<evidence type="ECO:0000256" key="2">
    <source>
        <dbReference type="ARBA" id="ARBA00012438"/>
    </source>
</evidence>
<evidence type="ECO:0000256" key="3">
    <source>
        <dbReference type="ARBA" id="ARBA00022553"/>
    </source>
</evidence>
<evidence type="ECO:0000256" key="6">
    <source>
        <dbReference type="PROSITE-ProRule" id="PRU00169"/>
    </source>
</evidence>
<dbReference type="InterPro" id="IPR003661">
    <property type="entry name" value="HisK_dim/P_dom"/>
</dbReference>
<comment type="catalytic activity">
    <reaction evidence="1">
        <text>ATP + protein L-histidine = ADP + protein N-phospho-L-histidine.</text>
        <dbReference type="EC" id="2.7.13.3"/>
    </reaction>
</comment>
<dbReference type="PROSITE" id="PS50109">
    <property type="entry name" value="HIS_KIN"/>
    <property type="match status" value="1"/>
</dbReference>
<reference evidence="13 14" key="1">
    <citation type="submission" date="2022-06" db="EMBL/GenBank/DDBJ databases">
        <title>Roseomonas CN29.</title>
        <authorList>
            <person name="Cheng Y."/>
            <person name="He X."/>
        </authorList>
    </citation>
    <scope>NUCLEOTIDE SEQUENCE [LARGE SCALE GENOMIC DNA]</scope>
    <source>
        <strain evidence="13 14">CN29</strain>
    </source>
</reference>
<feature type="domain" description="Response regulatory" evidence="10">
    <location>
        <begin position="744"/>
        <end position="857"/>
    </location>
</feature>
<evidence type="ECO:0000313" key="13">
    <source>
        <dbReference type="EMBL" id="MCR0982166.1"/>
    </source>
</evidence>
<proteinExistence type="predicted"/>
<dbReference type="CDD" id="cd19410">
    <property type="entry name" value="HK9-like_sensor"/>
    <property type="match status" value="1"/>
</dbReference>
<keyword evidence="13" id="KW-0547">Nucleotide-binding</keyword>
<dbReference type="InterPro" id="IPR003594">
    <property type="entry name" value="HATPase_dom"/>
</dbReference>
<name>A0ABT1X240_9PROT</name>
<dbReference type="SMART" id="SM00448">
    <property type="entry name" value="REC"/>
    <property type="match status" value="2"/>
</dbReference>
<dbReference type="GO" id="GO:0005524">
    <property type="term" value="F:ATP binding"/>
    <property type="evidence" value="ECO:0007669"/>
    <property type="project" value="UniProtKB-KW"/>
</dbReference>
<dbReference type="SUPFAM" id="SSF52172">
    <property type="entry name" value="CheY-like"/>
    <property type="match status" value="2"/>
</dbReference>
<dbReference type="Pfam" id="PF00072">
    <property type="entry name" value="Response_reg"/>
    <property type="match status" value="1"/>
</dbReference>
<evidence type="ECO:0000259" key="12">
    <source>
        <dbReference type="PROSITE" id="PS50113"/>
    </source>
</evidence>
<dbReference type="SMART" id="SM00388">
    <property type="entry name" value="HisKA"/>
    <property type="match status" value="1"/>
</dbReference>
<dbReference type="Gene3D" id="1.10.287.130">
    <property type="match status" value="1"/>
</dbReference>
<dbReference type="InterPro" id="IPR001789">
    <property type="entry name" value="Sig_transdc_resp-reg_receiver"/>
</dbReference>
<feature type="domain" description="PAC" evidence="12">
    <location>
        <begin position="293"/>
        <end position="345"/>
    </location>
</feature>
<dbReference type="Proteomes" id="UP001524642">
    <property type="component" value="Unassembled WGS sequence"/>
</dbReference>
<dbReference type="CDD" id="cd00156">
    <property type="entry name" value="REC"/>
    <property type="match status" value="1"/>
</dbReference>
<evidence type="ECO:0000256" key="4">
    <source>
        <dbReference type="ARBA" id="ARBA00022679"/>
    </source>
</evidence>
<evidence type="ECO:0000256" key="7">
    <source>
        <dbReference type="SAM" id="MobiDB-lite"/>
    </source>
</evidence>
<feature type="region of interest" description="Disordered" evidence="7">
    <location>
        <begin position="979"/>
        <end position="1001"/>
    </location>
</feature>
<keyword evidence="4" id="KW-0808">Transferase</keyword>
<dbReference type="CDD" id="cd00130">
    <property type="entry name" value="PAS"/>
    <property type="match status" value="1"/>
</dbReference>
<dbReference type="InterPro" id="IPR011006">
    <property type="entry name" value="CheY-like_superfamily"/>
</dbReference>
<dbReference type="Pfam" id="PF08447">
    <property type="entry name" value="PAS_3"/>
    <property type="match status" value="1"/>
</dbReference>
<dbReference type="Pfam" id="PF02518">
    <property type="entry name" value="HATPase_c"/>
    <property type="match status" value="1"/>
</dbReference>
<keyword evidence="14" id="KW-1185">Reference proteome</keyword>
<keyword evidence="13" id="KW-0067">ATP-binding</keyword>
<comment type="caution">
    <text evidence="13">The sequence shown here is derived from an EMBL/GenBank/DDBJ whole genome shotgun (WGS) entry which is preliminary data.</text>
</comment>
<feature type="modified residue" description="4-aspartylphosphate" evidence="6">
    <location>
        <position position="793"/>
    </location>
</feature>
<organism evidence="13 14">
    <name type="scientific">Roseomonas populi</name>
    <dbReference type="NCBI Taxonomy" id="3121582"/>
    <lineage>
        <taxon>Bacteria</taxon>
        <taxon>Pseudomonadati</taxon>
        <taxon>Pseudomonadota</taxon>
        <taxon>Alphaproteobacteria</taxon>
        <taxon>Acetobacterales</taxon>
        <taxon>Roseomonadaceae</taxon>
        <taxon>Roseomonas</taxon>
    </lineage>
</organism>
<gene>
    <name evidence="13" type="ORF">NRP21_08920</name>
</gene>
<dbReference type="PROSITE" id="PS50110">
    <property type="entry name" value="RESPONSE_REGULATORY"/>
    <property type="match status" value="2"/>
</dbReference>
<dbReference type="Pfam" id="PF00512">
    <property type="entry name" value="HisKA"/>
    <property type="match status" value="1"/>
</dbReference>
<dbReference type="EMBL" id="JANJOU010000006">
    <property type="protein sequence ID" value="MCR0982166.1"/>
    <property type="molecule type" value="Genomic_DNA"/>
</dbReference>
<protein>
    <recommendedName>
        <fullName evidence="2">histidine kinase</fullName>
        <ecNumber evidence="2">2.7.13.3</ecNumber>
    </recommendedName>
</protein>
<evidence type="ECO:0000256" key="1">
    <source>
        <dbReference type="ARBA" id="ARBA00000085"/>
    </source>
</evidence>
<keyword evidence="8" id="KW-0472">Membrane</keyword>
<dbReference type="CDD" id="cd16922">
    <property type="entry name" value="HATPase_EvgS-ArcB-TorS-like"/>
    <property type="match status" value="1"/>
</dbReference>
<feature type="domain" description="Response regulatory" evidence="10">
    <location>
        <begin position="861"/>
        <end position="980"/>
    </location>
</feature>
<dbReference type="InterPro" id="IPR004358">
    <property type="entry name" value="Sig_transdc_His_kin-like_C"/>
</dbReference>
<dbReference type="SUPFAM" id="SSF55785">
    <property type="entry name" value="PYP-like sensor domain (PAS domain)"/>
    <property type="match status" value="2"/>
</dbReference>
<feature type="domain" description="Histidine kinase" evidence="9">
    <location>
        <begin position="495"/>
        <end position="719"/>
    </location>
</feature>
<evidence type="ECO:0000256" key="5">
    <source>
        <dbReference type="ARBA" id="ARBA00022777"/>
    </source>
</evidence>
<evidence type="ECO:0000313" key="14">
    <source>
        <dbReference type="Proteomes" id="UP001524642"/>
    </source>
</evidence>
<evidence type="ECO:0000259" key="9">
    <source>
        <dbReference type="PROSITE" id="PS50109"/>
    </source>
</evidence>
<dbReference type="CDD" id="cd00082">
    <property type="entry name" value="HisKA"/>
    <property type="match status" value="1"/>
</dbReference>
<keyword evidence="3 6" id="KW-0597">Phosphoprotein</keyword>
<keyword evidence="8" id="KW-0812">Transmembrane</keyword>
<dbReference type="InterPro" id="IPR036890">
    <property type="entry name" value="HATPase_C_sf"/>
</dbReference>
<sequence>MPDSPRAPETAPGQAPAPRRWPRVPLLAAVLAVVAVGLGAVSYALDDRDSDSIAAGNELVVALEGTLSALKDVETGQRGYLLVGRDEYLEPYRAGLAAVEERMRAVEALRGPAGLPAEGRLRDLVAQRQGQAERSIIARREGDADRARAMVETGQGRQVMDAIRAEVAAQQAAARQRVEALNRAASARALWFGGAALGAALLACLLLAGYAVNRRRAERRANTLLDAVMANAPVGLGFIGRDMRVRNSNRALAEIARRAMGVEVAQGQPLPPAVSAKLEPRLRALQEGGRSQSDLEVETHPREGEAHHLLVTLFPAAGTAADGQGAGIVLSDITRRKRAEERVRRSEARFRNLANSLPQLAWQTDPDGQIEWYNRRWYDYTGQDYEAMKGSGWTKVHHPDYVDRVVPRFRQAIASGQSWEDSFPLRGADGNYRWFLSRAVPIRDEPDEAHPDGAILGWFGTNTDVTELREAQEEATLAREAAEDANRAKSTFIANMSHELRTPLSAVIGYSEMLEEEAADIEGGEVLTKDLQKIGANARHLLSLINDVLDLSKIEAGRMETHVEDFEIETLVSETVATVQALMQRKGNALEVQLPEGLGTMRSDQVKLRQCLINLLSNASKFTEGGRITLSAETGRDAMGRREIAFHVADTGIGMNKEQLAKLFRRFTQADSSTTRRFGGTGLGLAITRAFCTLLGGDISVESEEGKGTTFTIRVPMDMRETGPEPAAEQTMPNVPDEAGGAGLVLVVDDDPASRELLSRFVVRDGFAVRCATDGEEGLRMARQLRPTAILLDVMMPRMDGWSVLTALKADPELAEIPVVMVSIVQEKALAVSLGAADYLIKPVQWHRLRDVLDRYRAPGAALVVEAEAEPRVELRRLLESEGWSVEEAETAGAAMARLSAPSATPFGLVLVAIPGPEGDGLHLVQQIRGNPAWSEVQVIALAGGGVAPAELEALRGQVRRVFPADDEPPEALLTELRRIAASRNPPPAPPLKAQTEIASP</sequence>
<dbReference type="Pfam" id="PF05227">
    <property type="entry name" value="CHASE3"/>
    <property type="match status" value="1"/>
</dbReference>
<dbReference type="PANTHER" id="PTHR43047:SF72">
    <property type="entry name" value="OSMOSENSING HISTIDINE PROTEIN KINASE SLN1"/>
    <property type="match status" value="1"/>
</dbReference>
<dbReference type="Gene3D" id="3.40.50.2300">
    <property type="match status" value="2"/>
</dbReference>
<dbReference type="InterPro" id="IPR013655">
    <property type="entry name" value="PAS_fold_3"/>
</dbReference>
<dbReference type="InterPro" id="IPR036097">
    <property type="entry name" value="HisK_dim/P_sf"/>
</dbReference>
<dbReference type="PROSITE" id="PS50112">
    <property type="entry name" value="PAS"/>
    <property type="match status" value="1"/>
</dbReference>
<dbReference type="SMART" id="SM00091">
    <property type="entry name" value="PAS"/>
    <property type="match status" value="2"/>
</dbReference>
<dbReference type="InterPro" id="IPR035965">
    <property type="entry name" value="PAS-like_dom_sf"/>
</dbReference>
<accession>A0ABT1X240</accession>
<feature type="domain" description="PAS" evidence="11">
    <location>
        <begin position="346"/>
        <end position="416"/>
    </location>
</feature>
<dbReference type="PANTHER" id="PTHR43047">
    <property type="entry name" value="TWO-COMPONENT HISTIDINE PROTEIN KINASE"/>
    <property type="match status" value="1"/>
</dbReference>
<dbReference type="InterPro" id="IPR007891">
    <property type="entry name" value="CHASE3"/>
</dbReference>
<dbReference type="InterPro" id="IPR000014">
    <property type="entry name" value="PAS"/>
</dbReference>
<dbReference type="Gene3D" id="3.30.565.10">
    <property type="entry name" value="Histidine kinase-like ATPase, C-terminal domain"/>
    <property type="match status" value="1"/>
</dbReference>
<feature type="domain" description="PAC" evidence="12">
    <location>
        <begin position="417"/>
        <end position="477"/>
    </location>
</feature>
<dbReference type="SUPFAM" id="SSF47384">
    <property type="entry name" value="Homodimeric domain of signal transducing histidine kinase"/>
    <property type="match status" value="1"/>
</dbReference>